<gene>
    <name evidence="2" type="ORF">LVIROSA_LOCUS4709</name>
</gene>
<dbReference type="PANTHER" id="PTHR32212">
    <property type="entry name" value="CYCLIN-LIKE F-BOX"/>
    <property type="match status" value="1"/>
</dbReference>
<evidence type="ECO:0000313" key="2">
    <source>
        <dbReference type="EMBL" id="CAH1416983.1"/>
    </source>
</evidence>
<comment type="caution">
    <text evidence="2">The sequence shown here is derived from an EMBL/GenBank/DDBJ whole genome shotgun (WGS) entry which is preliminary data.</text>
</comment>
<dbReference type="EMBL" id="CAKMRJ010000002">
    <property type="protein sequence ID" value="CAH1416983.1"/>
    <property type="molecule type" value="Genomic_DNA"/>
</dbReference>
<feature type="domain" description="F-box" evidence="1">
    <location>
        <begin position="14"/>
        <end position="67"/>
    </location>
</feature>
<protein>
    <recommendedName>
        <fullName evidence="1">F-box domain-containing protein</fullName>
    </recommendedName>
</protein>
<dbReference type="InterPro" id="IPR036047">
    <property type="entry name" value="F-box-like_dom_sf"/>
</dbReference>
<keyword evidence="3" id="KW-1185">Reference proteome</keyword>
<dbReference type="Proteomes" id="UP001157418">
    <property type="component" value="Unassembled WGS sequence"/>
</dbReference>
<accession>A0AAU9M805</accession>
<dbReference type="Gene3D" id="1.20.1280.50">
    <property type="match status" value="1"/>
</dbReference>
<proteinExistence type="predicted"/>
<evidence type="ECO:0000259" key="1">
    <source>
        <dbReference type="PROSITE" id="PS50181"/>
    </source>
</evidence>
<dbReference type="SUPFAM" id="SSF52047">
    <property type="entry name" value="RNI-like"/>
    <property type="match status" value="1"/>
</dbReference>
<dbReference type="Gene3D" id="3.80.10.10">
    <property type="entry name" value="Ribonuclease Inhibitor"/>
    <property type="match status" value="1"/>
</dbReference>
<dbReference type="PROSITE" id="PS50181">
    <property type="entry name" value="FBOX"/>
    <property type="match status" value="1"/>
</dbReference>
<reference evidence="2 3" key="1">
    <citation type="submission" date="2022-01" db="EMBL/GenBank/DDBJ databases">
        <authorList>
            <person name="Xiong W."/>
            <person name="Schranz E."/>
        </authorList>
    </citation>
    <scope>NUCLEOTIDE SEQUENCE [LARGE SCALE GENOMIC DNA]</scope>
</reference>
<name>A0AAU9M805_9ASTR</name>
<dbReference type="SUPFAM" id="SSF81383">
    <property type="entry name" value="F-box domain"/>
    <property type="match status" value="1"/>
</dbReference>
<organism evidence="2 3">
    <name type="scientific">Lactuca virosa</name>
    <dbReference type="NCBI Taxonomy" id="75947"/>
    <lineage>
        <taxon>Eukaryota</taxon>
        <taxon>Viridiplantae</taxon>
        <taxon>Streptophyta</taxon>
        <taxon>Embryophyta</taxon>
        <taxon>Tracheophyta</taxon>
        <taxon>Spermatophyta</taxon>
        <taxon>Magnoliopsida</taxon>
        <taxon>eudicotyledons</taxon>
        <taxon>Gunneridae</taxon>
        <taxon>Pentapetalae</taxon>
        <taxon>asterids</taxon>
        <taxon>campanulids</taxon>
        <taxon>Asterales</taxon>
        <taxon>Asteraceae</taxon>
        <taxon>Cichorioideae</taxon>
        <taxon>Cichorieae</taxon>
        <taxon>Lactucinae</taxon>
        <taxon>Lactuca</taxon>
    </lineage>
</organism>
<sequence>MEFDHNNVRWVVEQDRLSRLPDELLHKILSCFDMKFVVETCLLSSRWKLLWTSMPFLNFSSSHFGSLLRFAEFMTHVLFHRDHQREVSLLKLHFQGAANDFFVRKIADYVSSHNVQQLTIWLTHHLPNNPPFMFTSKSLKHFTLTSIVIGACNITPKTHWDFPALTTLHLSGIVLSGDVFSKCVNLKHLTLESFVINADVEEFDIITPQLSNLMLIGGKCSSKVINLIAPQLENLTIYHCIIKLLNAPAGVSSLCYMGFPHPQLFKDCFTSLNEVSICWLKMPYKKEDALKTIHMLQKLHSARYVTLDAYTVECISSFPDLLLHNSSPFTNLICLTIDSSMHVDPYKVKMSIEARNFLLENSPNATLVMKLPKEILSQRY</sequence>
<dbReference type="AlphaFoldDB" id="A0AAU9M805"/>
<dbReference type="SMART" id="SM00256">
    <property type="entry name" value="FBOX"/>
    <property type="match status" value="1"/>
</dbReference>
<dbReference type="PANTHER" id="PTHR32212:SF461">
    <property type="entry name" value="F-BOX DOMAIN-CONTAINING PROTEIN"/>
    <property type="match status" value="1"/>
</dbReference>
<dbReference type="InterPro" id="IPR032675">
    <property type="entry name" value="LRR_dom_sf"/>
</dbReference>
<dbReference type="InterPro" id="IPR001810">
    <property type="entry name" value="F-box_dom"/>
</dbReference>
<evidence type="ECO:0000313" key="3">
    <source>
        <dbReference type="Proteomes" id="UP001157418"/>
    </source>
</evidence>
<dbReference type="Pfam" id="PF00646">
    <property type="entry name" value="F-box"/>
    <property type="match status" value="1"/>
</dbReference>